<comment type="caution">
    <text evidence="2">The sequence shown here is derived from an EMBL/GenBank/DDBJ whole genome shotgun (WGS) entry which is preliminary data.</text>
</comment>
<evidence type="ECO:0000313" key="3">
    <source>
        <dbReference type="Proteomes" id="UP000319801"/>
    </source>
</evidence>
<evidence type="ECO:0000256" key="1">
    <source>
        <dbReference type="SAM" id="Phobius"/>
    </source>
</evidence>
<evidence type="ECO:0000313" key="2">
    <source>
        <dbReference type="EMBL" id="TSK18028.1"/>
    </source>
</evidence>
<keyword evidence="1" id="KW-0812">Transmembrane</keyword>
<proteinExistence type="predicted"/>
<keyword evidence="3" id="KW-1185">Reference proteome</keyword>
<organism evidence="2 3">
    <name type="scientific">Bagarius yarrelli</name>
    <name type="common">Goonch</name>
    <name type="synonym">Bagrus yarrelli</name>
    <dbReference type="NCBI Taxonomy" id="175774"/>
    <lineage>
        <taxon>Eukaryota</taxon>
        <taxon>Metazoa</taxon>
        <taxon>Chordata</taxon>
        <taxon>Craniata</taxon>
        <taxon>Vertebrata</taxon>
        <taxon>Euteleostomi</taxon>
        <taxon>Actinopterygii</taxon>
        <taxon>Neopterygii</taxon>
        <taxon>Teleostei</taxon>
        <taxon>Ostariophysi</taxon>
        <taxon>Siluriformes</taxon>
        <taxon>Sisoridae</taxon>
        <taxon>Sisorinae</taxon>
        <taxon>Bagarius</taxon>
    </lineage>
</organism>
<accession>A0A556TL08</accession>
<dbReference type="OrthoDB" id="8734319at2759"/>
<dbReference type="EMBL" id="VCAZ01000004">
    <property type="protein sequence ID" value="TSK18028.1"/>
    <property type="molecule type" value="Genomic_DNA"/>
</dbReference>
<protein>
    <submittedName>
        <fullName evidence="2">Small integral membrane protein 28</fullName>
    </submittedName>
</protein>
<reference evidence="2 3" key="1">
    <citation type="journal article" date="2019" name="Genome Biol. Evol.">
        <title>Whole-Genome Sequencing of the Giant Devil Catfish, Bagarius yarrelli.</title>
        <authorList>
            <person name="Jiang W."/>
            <person name="Lv Y."/>
            <person name="Cheng L."/>
            <person name="Yang K."/>
            <person name="Chao B."/>
            <person name="Wang X."/>
            <person name="Li Y."/>
            <person name="Pan X."/>
            <person name="You X."/>
            <person name="Zhang Y."/>
            <person name="Yang J."/>
            <person name="Li J."/>
            <person name="Zhang X."/>
            <person name="Liu S."/>
            <person name="Sun C."/>
            <person name="Yang J."/>
            <person name="Shi Q."/>
        </authorList>
    </citation>
    <scope>NUCLEOTIDE SEQUENCE [LARGE SCALE GENOMIC DNA]</scope>
    <source>
        <strain evidence="2">JWS20170419001</strain>
        <tissue evidence="2">Muscle</tissue>
    </source>
</reference>
<gene>
    <name evidence="2" type="ORF">Baya_1408</name>
</gene>
<sequence>MSKSPESSWMKFGPAGRGSYDWMAGASSAPLEEKQLQVYHWNELLTEQDVKTEIILYIILPMVLLFIFCLTAFLIYQRCSRSKLGLANIIALDLYETDSSAEILASLTANAERHNSSSSDTTDGVLLMVYLPPPYEETLTKITRAASLSSGKDVECIKIEDLEAKLCPELKSKVHYV</sequence>
<dbReference type="AlphaFoldDB" id="A0A556TL08"/>
<keyword evidence="1" id="KW-0472">Membrane</keyword>
<name>A0A556TL08_BAGYA</name>
<keyword evidence="1" id="KW-1133">Transmembrane helix</keyword>
<dbReference type="Proteomes" id="UP000319801">
    <property type="component" value="Unassembled WGS sequence"/>
</dbReference>
<feature type="transmembrane region" description="Helical" evidence="1">
    <location>
        <begin position="54"/>
        <end position="76"/>
    </location>
</feature>